<keyword evidence="19" id="KW-1185">Reference proteome</keyword>
<keyword evidence="5" id="KW-0808">Transferase</keyword>
<dbReference type="GO" id="GO:0005524">
    <property type="term" value="F:ATP binding"/>
    <property type="evidence" value="ECO:0007669"/>
    <property type="project" value="UniProtKB-UniRule"/>
</dbReference>
<dbReference type="PANTHER" id="PTHR47982">
    <property type="entry name" value="PROLINE-RICH RECEPTOR-LIKE PROTEIN KINASE PERK4"/>
    <property type="match status" value="1"/>
</dbReference>
<evidence type="ECO:0000256" key="10">
    <source>
        <dbReference type="ARBA" id="ARBA00022989"/>
    </source>
</evidence>
<dbReference type="Pfam" id="PF00069">
    <property type="entry name" value="Pkinase"/>
    <property type="match status" value="1"/>
</dbReference>
<accession>A0A9P9ZA05</accession>
<dbReference type="FunFam" id="1.10.510.10:FF:000173">
    <property type="entry name" value="proline-rich receptor-like protein kinase PERK8"/>
    <property type="match status" value="1"/>
</dbReference>
<dbReference type="InterPro" id="IPR011009">
    <property type="entry name" value="Kinase-like_dom_sf"/>
</dbReference>
<dbReference type="GO" id="GO:0004674">
    <property type="term" value="F:protein serine/threonine kinase activity"/>
    <property type="evidence" value="ECO:0007669"/>
    <property type="project" value="UniProtKB-KW"/>
</dbReference>
<dbReference type="GO" id="GO:0005886">
    <property type="term" value="C:plasma membrane"/>
    <property type="evidence" value="ECO:0007669"/>
    <property type="project" value="UniProtKB-SubCell"/>
</dbReference>
<comment type="subcellular location">
    <subcellularLocation>
        <location evidence="1">Cell membrane</location>
        <topology evidence="1">Single-pass membrane protein</topology>
    </subcellularLocation>
</comment>
<evidence type="ECO:0000313" key="18">
    <source>
        <dbReference type="EMBL" id="KAJ1685119.1"/>
    </source>
</evidence>
<dbReference type="InterPro" id="IPR000719">
    <property type="entry name" value="Prot_kinase_dom"/>
</dbReference>
<dbReference type="PROSITE" id="PS50011">
    <property type="entry name" value="PROTEIN_KINASE_DOM"/>
    <property type="match status" value="1"/>
</dbReference>
<evidence type="ECO:0000256" key="7">
    <source>
        <dbReference type="ARBA" id="ARBA00022741"/>
    </source>
</evidence>
<evidence type="ECO:0000256" key="6">
    <source>
        <dbReference type="ARBA" id="ARBA00022692"/>
    </source>
</evidence>
<dbReference type="OrthoDB" id="4062651at2759"/>
<feature type="domain" description="Protein kinase" evidence="17">
    <location>
        <begin position="133"/>
        <end position="416"/>
    </location>
</feature>
<comment type="catalytic activity">
    <reaction evidence="12">
        <text>L-threonyl-[protein] + ATP = O-phospho-L-threonyl-[protein] + ADP + H(+)</text>
        <dbReference type="Rhea" id="RHEA:46608"/>
        <dbReference type="Rhea" id="RHEA-COMP:11060"/>
        <dbReference type="Rhea" id="RHEA-COMP:11605"/>
        <dbReference type="ChEBI" id="CHEBI:15378"/>
        <dbReference type="ChEBI" id="CHEBI:30013"/>
        <dbReference type="ChEBI" id="CHEBI:30616"/>
        <dbReference type="ChEBI" id="CHEBI:61977"/>
        <dbReference type="ChEBI" id="CHEBI:456216"/>
        <dbReference type="EC" id="2.7.11.1"/>
    </reaction>
</comment>
<evidence type="ECO:0000256" key="2">
    <source>
        <dbReference type="ARBA" id="ARBA00012513"/>
    </source>
</evidence>
<dbReference type="PROSITE" id="PS00107">
    <property type="entry name" value="PROTEIN_KINASE_ATP"/>
    <property type="match status" value="1"/>
</dbReference>
<keyword evidence="7 14" id="KW-0547">Nucleotide-binding</keyword>
<keyword evidence="3" id="KW-1003">Cell membrane</keyword>
<evidence type="ECO:0000256" key="8">
    <source>
        <dbReference type="ARBA" id="ARBA00022777"/>
    </source>
</evidence>
<evidence type="ECO:0000256" key="12">
    <source>
        <dbReference type="ARBA" id="ARBA00047899"/>
    </source>
</evidence>
<keyword evidence="8" id="KW-0418">Kinase</keyword>
<evidence type="ECO:0000256" key="14">
    <source>
        <dbReference type="PROSITE-ProRule" id="PRU10141"/>
    </source>
</evidence>
<keyword evidence="9 14" id="KW-0067">ATP-binding</keyword>
<comment type="catalytic activity">
    <reaction evidence="13">
        <text>L-seryl-[protein] + ATP = O-phospho-L-seryl-[protein] + ADP + H(+)</text>
        <dbReference type="Rhea" id="RHEA:17989"/>
        <dbReference type="Rhea" id="RHEA-COMP:9863"/>
        <dbReference type="Rhea" id="RHEA-COMP:11604"/>
        <dbReference type="ChEBI" id="CHEBI:15378"/>
        <dbReference type="ChEBI" id="CHEBI:29999"/>
        <dbReference type="ChEBI" id="CHEBI:30616"/>
        <dbReference type="ChEBI" id="CHEBI:83421"/>
        <dbReference type="ChEBI" id="CHEBI:456216"/>
        <dbReference type="EC" id="2.7.11.1"/>
    </reaction>
</comment>
<dbReference type="FunFam" id="3.30.200.20:FF:000162">
    <property type="entry name" value="Adenine nucleotide alpha hydrolase-like domain kinase"/>
    <property type="match status" value="1"/>
</dbReference>
<comment type="similarity">
    <text evidence="15">Belongs to the protein kinase superfamily.</text>
</comment>
<evidence type="ECO:0000256" key="15">
    <source>
        <dbReference type="RuleBase" id="RU000304"/>
    </source>
</evidence>
<dbReference type="Gene3D" id="1.10.510.10">
    <property type="entry name" value="Transferase(Phosphotransferase) domain 1"/>
    <property type="match status" value="1"/>
</dbReference>
<dbReference type="EMBL" id="JAMQYH010000005">
    <property type="protein sequence ID" value="KAJ1685119.1"/>
    <property type="molecule type" value="Genomic_DNA"/>
</dbReference>
<evidence type="ECO:0000256" key="16">
    <source>
        <dbReference type="SAM" id="Phobius"/>
    </source>
</evidence>
<keyword evidence="11 16" id="KW-0472">Membrane</keyword>
<dbReference type="SUPFAM" id="SSF56112">
    <property type="entry name" value="Protein kinase-like (PK-like)"/>
    <property type="match status" value="1"/>
</dbReference>
<dbReference type="InterPro" id="IPR017441">
    <property type="entry name" value="Protein_kinase_ATP_BS"/>
</dbReference>
<evidence type="ECO:0000256" key="4">
    <source>
        <dbReference type="ARBA" id="ARBA00022527"/>
    </source>
</evidence>
<dbReference type="PANTHER" id="PTHR47982:SF35">
    <property type="entry name" value="PROLINE-RICH RECEPTOR-LIKE PROTEIN KINASE PERK1-RELATED"/>
    <property type="match status" value="1"/>
</dbReference>
<gene>
    <name evidence="18" type="ORF">LUZ63_016509</name>
</gene>
<evidence type="ECO:0000256" key="1">
    <source>
        <dbReference type="ARBA" id="ARBA00004162"/>
    </source>
</evidence>
<dbReference type="Gene3D" id="3.30.200.20">
    <property type="entry name" value="Phosphorylase Kinase, domain 1"/>
    <property type="match status" value="1"/>
</dbReference>
<dbReference type="PROSITE" id="PS00108">
    <property type="entry name" value="PROTEIN_KINASE_ST"/>
    <property type="match status" value="1"/>
</dbReference>
<organism evidence="18 19">
    <name type="scientific">Rhynchospora breviuscula</name>
    <dbReference type="NCBI Taxonomy" id="2022672"/>
    <lineage>
        <taxon>Eukaryota</taxon>
        <taxon>Viridiplantae</taxon>
        <taxon>Streptophyta</taxon>
        <taxon>Embryophyta</taxon>
        <taxon>Tracheophyta</taxon>
        <taxon>Spermatophyta</taxon>
        <taxon>Magnoliopsida</taxon>
        <taxon>Liliopsida</taxon>
        <taxon>Poales</taxon>
        <taxon>Cyperaceae</taxon>
        <taxon>Cyperoideae</taxon>
        <taxon>Rhynchosporeae</taxon>
        <taxon>Rhynchospora</taxon>
    </lineage>
</organism>
<sequence length="417" mass="46334">MEWCNCVGKILWAFLTAPVCLPLALILLFMAAICGLTGEFLLWILPGMAFPRHLKSAGNKVVSSAKFIVGWCFPMVQKDKHREGGPTIQTSNSLENQGVSIRQSTLIENQNVIFGFPKIGFTYEELIVASDGFADSTFIGKGGSGSVNKGRLEDGREIAIKQLNVDNRCGERDFIVEVDVLSRVHHRHLVQLIGCCITKESRMLVCEYVPNKTLEFHLHKNHESLMDWSTRMKIALGSAKALSYLHEDCQPRIIHRDIKAANILLESSFEPKVADFGLARFFPDGETHVCATQVIGTRGYLAPEYASAGEIREKSDTFSYGVVLLELITGKTPIILTGSRRECLADKARPLLTQALVDDNYNNLVDPRLANNYSLTEMKLMVACASACVRWSPQARPPMSQVCESCTKIISGKKFIF</sequence>
<dbReference type="EC" id="2.7.11.1" evidence="2"/>
<evidence type="ECO:0000256" key="13">
    <source>
        <dbReference type="ARBA" id="ARBA00048679"/>
    </source>
</evidence>
<evidence type="ECO:0000256" key="3">
    <source>
        <dbReference type="ARBA" id="ARBA00022475"/>
    </source>
</evidence>
<feature type="transmembrane region" description="Helical" evidence="16">
    <location>
        <begin position="12"/>
        <end position="45"/>
    </location>
</feature>
<evidence type="ECO:0000256" key="9">
    <source>
        <dbReference type="ARBA" id="ARBA00022840"/>
    </source>
</evidence>
<dbReference type="InterPro" id="IPR008271">
    <property type="entry name" value="Ser/Thr_kinase_AS"/>
</dbReference>
<proteinExistence type="inferred from homology"/>
<protein>
    <recommendedName>
        <fullName evidence="2">non-specific serine/threonine protein kinase</fullName>
        <ecNumber evidence="2">2.7.11.1</ecNumber>
    </recommendedName>
</protein>
<keyword evidence="4 15" id="KW-0723">Serine/threonine-protein kinase</keyword>
<evidence type="ECO:0000256" key="11">
    <source>
        <dbReference type="ARBA" id="ARBA00023136"/>
    </source>
</evidence>
<comment type="caution">
    <text evidence="18">The sequence shown here is derived from an EMBL/GenBank/DDBJ whole genome shotgun (WGS) entry which is preliminary data.</text>
</comment>
<dbReference type="InterPro" id="IPR047117">
    <property type="entry name" value="PERK1-13-like"/>
</dbReference>
<evidence type="ECO:0000256" key="5">
    <source>
        <dbReference type="ARBA" id="ARBA00022679"/>
    </source>
</evidence>
<reference evidence="18" key="1">
    <citation type="journal article" date="2022" name="Cell">
        <title>Repeat-based holocentromeres influence genome architecture and karyotype evolution.</title>
        <authorList>
            <person name="Hofstatter P.G."/>
            <person name="Thangavel G."/>
            <person name="Lux T."/>
            <person name="Neumann P."/>
            <person name="Vondrak T."/>
            <person name="Novak P."/>
            <person name="Zhang M."/>
            <person name="Costa L."/>
            <person name="Castellani M."/>
            <person name="Scott A."/>
            <person name="Toegelov H."/>
            <person name="Fuchs J."/>
            <person name="Mata-Sucre Y."/>
            <person name="Dias Y."/>
            <person name="Vanzela A.L.L."/>
            <person name="Huettel B."/>
            <person name="Almeida C.C.S."/>
            <person name="Simkova H."/>
            <person name="Souza G."/>
            <person name="Pedrosa-Harand A."/>
            <person name="Macas J."/>
            <person name="Mayer K.F.X."/>
            <person name="Houben A."/>
            <person name="Marques A."/>
        </authorList>
    </citation>
    <scope>NUCLEOTIDE SEQUENCE</scope>
    <source>
        <strain evidence="18">RhyBre1mFocal</strain>
    </source>
</reference>
<keyword evidence="6 16" id="KW-0812">Transmembrane</keyword>
<evidence type="ECO:0000313" key="19">
    <source>
        <dbReference type="Proteomes" id="UP001151287"/>
    </source>
</evidence>
<keyword evidence="10 16" id="KW-1133">Transmembrane helix</keyword>
<dbReference type="SMART" id="SM00220">
    <property type="entry name" value="S_TKc"/>
    <property type="match status" value="1"/>
</dbReference>
<dbReference type="Proteomes" id="UP001151287">
    <property type="component" value="Unassembled WGS sequence"/>
</dbReference>
<name>A0A9P9ZA05_9POAL</name>
<feature type="binding site" evidence="14">
    <location>
        <position position="161"/>
    </location>
    <ligand>
        <name>ATP</name>
        <dbReference type="ChEBI" id="CHEBI:30616"/>
    </ligand>
</feature>
<evidence type="ECO:0000259" key="17">
    <source>
        <dbReference type="PROSITE" id="PS50011"/>
    </source>
</evidence>
<dbReference type="AlphaFoldDB" id="A0A9P9ZA05"/>